<dbReference type="InterPro" id="IPR027417">
    <property type="entry name" value="P-loop_NTPase"/>
</dbReference>
<dbReference type="SUPFAM" id="SSF52540">
    <property type="entry name" value="P-loop containing nucleoside triphosphate hydrolases"/>
    <property type="match status" value="1"/>
</dbReference>
<dbReference type="OrthoDB" id="531205at2"/>
<dbReference type="AlphaFoldDB" id="A0A1L3JGR4"/>
<dbReference type="RefSeq" id="WP_072554633.1">
    <property type="nucleotide sequence ID" value="NZ_CP018155.1"/>
</dbReference>
<name>A0A1L3JGR4_9FLAO</name>
<dbReference type="Pfam" id="PF13671">
    <property type="entry name" value="AAA_33"/>
    <property type="match status" value="1"/>
</dbReference>
<dbReference type="KEGG" id="ten:LPB136_02505"/>
<reference evidence="1 2" key="1">
    <citation type="submission" date="2016-11" db="EMBL/GenBank/DDBJ databases">
        <title>Tenacibaculum sp. LPB0136, isolated from marine environment.</title>
        <authorList>
            <person name="Kim E."/>
            <person name="Yi H."/>
        </authorList>
    </citation>
    <scope>NUCLEOTIDE SEQUENCE [LARGE SCALE GENOMIC DNA]</scope>
    <source>
        <strain evidence="1 2">LPB0136</strain>
    </source>
</reference>
<gene>
    <name evidence="1" type="ORF">LPB136_02505</name>
</gene>
<sequence length="162" mass="19110">MIHLLVGNTGAGKSTYANRLKLEINGVVFTLDKWNKILFFPDKTDQDGLEWFLERIDRAELLMQDLILQLERTGVDAILDVGLSKFKHREKYRQFAKENNIEVKTHFLDIPKEIRKERVVKRNLEKGATFEFEVSEDNFEFMENWFETLTETELLNAVIIEE</sequence>
<dbReference type="EMBL" id="CP018155">
    <property type="protein sequence ID" value="APG64309.1"/>
    <property type="molecule type" value="Genomic_DNA"/>
</dbReference>
<dbReference type="Proteomes" id="UP000181898">
    <property type="component" value="Chromosome"/>
</dbReference>
<protein>
    <submittedName>
        <fullName evidence="1">Zeta toxin</fullName>
    </submittedName>
</protein>
<keyword evidence="2" id="KW-1185">Reference proteome</keyword>
<dbReference type="STRING" id="1850252.LPB136_02505"/>
<accession>A0A1L3JGR4</accession>
<organism evidence="1 2">
    <name type="scientific">Tenacibaculum todarodis</name>
    <dbReference type="NCBI Taxonomy" id="1850252"/>
    <lineage>
        <taxon>Bacteria</taxon>
        <taxon>Pseudomonadati</taxon>
        <taxon>Bacteroidota</taxon>
        <taxon>Flavobacteriia</taxon>
        <taxon>Flavobacteriales</taxon>
        <taxon>Flavobacteriaceae</taxon>
        <taxon>Tenacibaculum</taxon>
    </lineage>
</organism>
<dbReference type="Gene3D" id="3.40.50.300">
    <property type="entry name" value="P-loop containing nucleotide triphosphate hydrolases"/>
    <property type="match status" value="1"/>
</dbReference>
<evidence type="ECO:0000313" key="2">
    <source>
        <dbReference type="Proteomes" id="UP000181898"/>
    </source>
</evidence>
<proteinExistence type="predicted"/>
<evidence type="ECO:0000313" key="1">
    <source>
        <dbReference type="EMBL" id="APG64309.1"/>
    </source>
</evidence>